<dbReference type="RefSeq" id="WP_210897946.1">
    <property type="nucleotide sequence ID" value="NZ_CP071696.1"/>
</dbReference>
<keyword evidence="3" id="KW-0804">Transcription</keyword>
<evidence type="ECO:0000256" key="1">
    <source>
        <dbReference type="ARBA" id="ARBA00023015"/>
    </source>
</evidence>
<dbReference type="InterPro" id="IPR011711">
    <property type="entry name" value="GntR_C"/>
</dbReference>
<evidence type="ECO:0000256" key="3">
    <source>
        <dbReference type="ARBA" id="ARBA00023163"/>
    </source>
</evidence>
<evidence type="ECO:0000259" key="4">
    <source>
        <dbReference type="PROSITE" id="PS50949"/>
    </source>
</evidence>
<keyword evidence="2" id="KW-0238">DNA-binding</keyword>
<dbReference type="InterPro" id="IPR000524">
    <property type="entry name" value="Tscrpt_reg_HTH_GntR"/>
</dbReference>
<dbReference type="GO" id="GO:0003677">
    <property type="term" value="F:DNA binding"/>
    <property type="evidence" value="ECO:0007669"/>
    <property type="project" value="UniProtKB-KW"/>
</dbReference>
<organism evidence="5 6">
    <name type="scientific">Agromyces archimandritae</name>
    <dbReference type="NCBI Taxonomy" id="2781962"/>
    <lineage>
        <taxon>Bacteria</taxon>
        <taxon>Bacillati</taxon>
        <taxon>Actinomycetota</taxon>
        <taxon>Actinomycetes</taxon>
        <taxon>Micrococcales</taxon>
        <taxon>Microbacteriaceae</taxon>
        <taxon>Agromyces</taxon>
    </lineage>
</organism>
<dbReference type="EMBL" id="CP071696">
    <property type="protein sequence ID" value="QTX04398.1"/>
    <property type="molecule type" value="Genomic_DNA"/>
</dbReference>
<dbReference type="SMART" id="SM00345">
    <property type="entry name" value="HTH_GNTR"/>
    <property type="match status" value="1"/>
</dbReference>
<keyword evidence="1" id="KW-0805">Transcription regulation</keyword>
<dbReference type="AlphaFoldDB" id="A0A975FKW5"/>
<feature type="domain" description="HTH gntR-type" evidence="4">
    <location>
        <begin position="20"/>
        <end position="89"/>
    </location>
</feature>
<dbReference type="KEGG" id="aarc:G127AT_14165"/>
<dbReference type="InterPro" id="IPR036388">
    <property type="entry name" value="WH-like_DNA-bd_sf"/>
</dbReference>
<dbReference type="Gene3D" id="1.10.10.10">
    <property type="entry name" value="Winged helix-like DNA-binding domain superfamily/Winged helix DNA-binding domain"/>
    <property type="match status" value="1"/>
</dbReference>
<dbReference type="PANTHER" id="PTHR43537">
    <property type="entry name" value="TRANSCRIPTIONAL REGULATOR, GNTR FAMILY"/>
    <property type="match status" value="1"/>
</dbReference>
<dbReference type="SMART" id="SM00895">
    <property type="entry name" value="FCD"/>
    <property type="match status" value="1"/>
</dbReference>
<dbReference type="InterPro" id="IPR008920">
    <property type="entry name" value="TF_FadR/GntR_C"/>
</dbReference>
<dbReference type="InterPro" id="IPR036390">
    <property type="entry name" value="WH_DNA-bd_sf"/>
</dbReference>
<protein>
    <submittedName>
        <fullName evidence="5">FadR family transcriptional regulator</fullName>
    </submittedName>
</protein>
<evidence type="ECO:0000313" key="5">
    <source>
        <dbReference type="EMBL" id="QTX04398.1"/>
    </source>
</evidence>
<evidence type="ECO:0000313" key="6">
    <source>
        <dbReference type="Proteomes" id="UP000671914"/>
    </source>
</evidence>
<dbReference type="SUPFAM" id="SSF46785">
    <property type="entry name" value="Winged helix' DNA-binding domain"/>
    <property type="match status" value="1"/>
</dbReference>
<dbReference type="GO" id="GO:0003700">
    <property type="term" value="F:DNA-binding transcription factor activity"/>
    <property type="evidence" value="ECO:0007669"/>
    <property type="project" value="InterPro"/>
</dbReference>
<dbReference type="Pfam" id="PF07729">
    <property type="entry name" value="FCD"/>
    <property type="match status" value="1"/>
</dbReference>
<gene>
    <name evidence="5" type="ORF">G127AT_14165</name>
</gene>
<dbReference type="PANTHER" id="PTHR43537:SF5">
    <property type="entry name" value="UXU OPERON TRANSCRIPTIONAL REGULATOR"/>
    <property type="match status" value="1"/>
</dbReference>
<dbReference type="Proteomes" id="UP000671914">
    <property type="component" value="Chromosome"/>
</dbReference>
<name>A0A975FKW5_9MICO</name>
<dbReference type="PROSITE" id="PS50949">
    <property type="entry name" value="HTH_GNTR"/>
    <property type="match status" value="1"/>
</dbReference>
<accession>A0A975FKW5</accession>
<sequence length="236" mass="24973">MSGEQTKAAGSPSWGAVRSRRLSSEVVTQVMQTVLDRMAPGDWLGSEATLAAEFGISRVTCREAIRELEAKGVVEVKVGADGGIRVAQPQPSRVAEVLAVQMHLIGISHDEIVAVQRALSPVAAEAAAADATEADIAAMVGLLAEQEQAFGDRERFTEVGMRLHARIGEASGNRILAIVLSALDPLEQPAFSTHADTQRSRRVLEAHRAIVDAIAAHDGAAARAAMTEHFEAFGAH</sequence>
<dbReference type="Gene3D" id="1.20.120.530">
    <property type="entry name" value="GntR ligand-binding domain-like"/>
    <property type="match status" value="1"/>
</dbReference>
<dbReference type="SUPFAM" id="SSF48008">
    <property type="entry name" value="GntR ligand-binding domain-like"/>
    <property type="match status" value="1"/>
</dbReference>
<evidence type="ECO:0000256" key="2">
    <source>
        <dbReference type="ARBA" id="ARBA00023125"/>
    </source>
</evidence>
<dbReference type="Pfam" id="PF00392">
    <property type="entry name" value="GntR"/>
    <property type="match status" value="1"/>
</dbReference>
<reference evidence="5" key="1">
    <citation type="submission" date="2021-03" db="EMBL/GenBank/DDBJ databases">
        <title>Agromyces archimandritus sp. nov., isolated from the cockroach Archimandrita tessellata.</title>
        <authorList>
            <person name="Guzman J."/>
            <person name="Ortuzar M."/>
            <person name="Poehlein A."/>
            <person name="Daniel R."/>
            <person name="Trujillo M."/>
            <person name="Vilcinskas A."/>
        </authorList>
    </citation>
    <scope>NUCLEOTIDE SEQUENCE</scope>
    <source>
        <strain evidence="5">G127AT</strain>
    </source>
</reference>
<proteinExistence type="predicted"/>
<keyword evidence="6" id="KW-1185">Reference proteome</keyword>
<dbReference type="PRINTS" id="PR00035">
    <property type="entry name" value="HTHGNTR"/>
</dbReference>